<dbReference type="PANTHER" id="PTHR43794">
    <property type="entry name" value="AMINOHYDROLASE SSNA-RELATED"/>
    <property type="match status" value="1"/>
</dbReference>
<proteinExistence type="inferred from homology"/>
<dbReference type="PANTHER" id="PTHR43794:SF11">
    <property type="entry name" value="AMIDOHYDROLASE-RELATED DOMAIN-CONTAINING PROTEIN"/>
    <property type="match status" value="1"/>
</dbReference>
<comment type="similarity">
    <text evidence="1">Belongs to the metallo-dependent hydrolases superfamily. ATZ/TRZ family.</text>
</comment>
<dbReference type="Pfam" id="PF01979">
    <property type="entry name" value="Amidohydro_1"/>
    <property type="match status" value="1"/>
</dbReference>
<dbReference type="SUPFAM" id="SSF51338">
    <property type="entry name" value="Composite domain of metallo-dependent hydrolases"/>
    <property type="match status" value="1"/>
</dbReference>
<sequence length="491" mass="51907">MAERLIRAIDCLIEEGGQWQLRPHDIAIAAGRITALAAPGSIAPSDNDNVIDGRGLIAVPGLVNAHFHSPDTLIRSSAPLLPLELWSLHSAAGRERRSPREAYVSAMLGAIEMLASGTTTVLDHIRVSPDIDGPVLDAAASAYRDIGMRVVMAPILADIPVAETLPLTPTDIGGDDIAGWGRRRPLPAGDQMAIADGFIARWQGKSDRIHCALGPSAPQRCSDDLLDRIAALARHRKLPVHMHLLETEAQRAIGDRHPGGTLARLGEIGLMGPRTSFAHAIWLGDADLDRLADAGAGIVHNPVSNARLGSGFCPLHGMLARGIRVGLGTDSCCCNDSANLLETTKWAALLGNLVTAGPERWTGPARALHLATAGSADVIGLKLVTGRIAPGLAADLTLIRHDSPALVPLLDPARQIVLSGASIVIDQVLVAGETVMQAGRASRIDQTAIWAEARELAAARLSDTEADYAMAARMAGPITRMRQRLAKERAE</sequence>
<evidence type="ECO:0000256" key="1">
    <source>
        <dbReference type="ARBA" id="ARBA00006745"/>
    </source>
</evidence>
<dbReference type="InterPro" id="IPR050287">
    <property type="entry name" value="MTA/SAH_deaminase"/>
</dbReference>
<dbReference type="SUPFAM" id="SSF51556">
    <property type="entry name" value="Metallo-dependent hydrolases"/>
    <property type="match status" value="1"/>
</dbReference>
<keyword evidence="2" id="KW-0378">Hydrolase</keyword>
<evidence type="ECO:0000256" key="2">
    <source>
        <dbReference type="ARBA" id="ARBA00022801"/>
    </source>
</evidence>
<evidence type="ECO:0000313" key="4">
    <source>
        <dbReference type="EMBL" id="SFZ80599.1"/>
    </source>
</evidence>
<keyword evidence="5" id="KW-1185">Reference proteome</keyword>
<dbReference type="RefSeq" id="WP_072338407.1">
    <property type="nucleotide sequence ID" value="NZ_FPKU01000001.1"/>
</dbReference>
<protein>
    <submittedName>
        <fullName evidence="4">Cytosine/adenosine deaminase</fullName>
    </submittedName>
</protein>
<dbReference type="EMBL" id="FPKU01000001">
    <property type="protein sequence ID" value="SFZ80599.1"/>
    <property type="molecule type" value="Genomic_DNA"/>
</dbReference>
<dbReference type="AlphaFoldDB" id="A0A1K2HTJ5"/>
<accession>A0A1K2HTJ5</accession>
<dbReference type="Proteomes" id="UP000183447">
    <property type="component" value="Unassembled WGS sequence"/>
</dbReference>
<dbReference type="STRING" id="665118.SAMN02983003_0020"/>
<gene>
    <name evidence="4" type="ORF">SAMN02983003_0020</name>
</gene>
<evidence type="ECO:0000259" key="3">
    <source>
        <dbReference type="Pfam" id="PF01979"/>
    </source>
</evidence>
<dbReference type="InterPro" id="IPR006680">
    <property type="entry name" value="Amidohydro-rel"/>
</dbReference>
<dbReference type="Gene3D" id="3.20.20.140">
    <property type="entry name" value="Metal-dependent hydrolases"/>
    <property type="match status" value="1"/>
</dbReference>
<dbReference type="Gene3D" id="2.30.40.10">
    <property type="entry name" value="Urease, subunit C, domain 1"/>
    <property type="match status" value="1"/>
</dbReference>
<name>A0A1K2HTJ5_9HYPH</name>
<reference evidence="4 5" key="1">
    <citation type="submission" date="2016-11" db="EMBL/GenBank/DDBJ databases">
        <authorList>
            <person name="Jaros S."/>
            <person name="Januszkiewicz K."/>
            <person name="Wedrychowicz H."/>
        </authorList>
    </citation>
    <scope>NUCLEOTIDE SEQUENCE [LARGE SCALE GENOMIC DNA]</scope>
    <source>
        <strain evidence="4 5">ATCC 23634</strain>
    </source>
</reference>
<dbReference type="InterPro" id="IPR032466">
    <property type="entry name" value="Metal_Hydrolase"/>
</dbReference>
<dbReference type="GO" id="GO:0016810">
    <property type="term" value="F:hydrolase activity, acting on carbon-nitrogen (but not peptide) bonds"/>
    <property type="evidence" value="ECO:0007669"/>
    <property type="project" value="InterPro"/>
</dbReference>
<evidence type="ECO:0000313" key="5">
    <source>
        <dbReference type="Proteomes" id="UP000183447"/>
    </source>
</evidence>
<dbReference type="OrthoDB" id="9796020at2"/>
<feature type="domain" description="Amidohydrolase-related" evidence="3">
    <location>
        <begin position="57"/>
        <end position="435"/>
    </location>
</feature>
<organism evidence="4 5">
    <name type="scientific">Devosia enhydra</name>
    <dbReference type="NCBI Taxonomy" id="665118"/>
    <lineage>
        <taxon>Bacteria</taxon>
        <taxon>Pseudomonadati</taxon>
        <taxon>Pseudomonadota</taxon>
        <taxon>Alphaproteobacteria</taxon>
        <taxon>Hyphomicrobiales</taxon>
        <taxon>Devosiaceae</taxon>
        <taxon>Devosia</taxon>
    </lineage>
</organism>
<dbReference type="InterPro" id="IPR011059">
    <property type="entry name" value="Metal-dep_hydrolase_composite"/>
</dbReference>